<dbReference type="Pfam" id="PF00331">
    <property type="entry name" value="Glyco_hydro_10"/>
    <property type="match status" value="1"/>
</dbReference>
<dbReference type="RefSeq" id="WP_200067221.1">
    <property type="nucleotide sequence ID" value="NZ_JAEHFW010000003.1"/>
</dbReference>
<evidence type="ECO:0000256" key="4">
    <source>
        <dbReference type="ARBA" id="ARBA00023326"/>
    </source>
</evidence>
<dbReference type="PRINTS" id="PR00134">
    <property type="entry name" value="GLHYDRLASE10"/>
</dbReference>
<dbReference type="AlphaFoldDB" id="A0A934UND5"/>
<dbReference type="InterPro" id="IPR017853">
    <property type="entry name" value="GH"/>
</dbReference>
<dbReference type="Gene3D" id="3.20.20.80">
    <property type="entry name" value="Glycosidases"/>
    <property type="match status" value="1"/>
</dbReference>
<evidence type="ECO:0000313" key="9">
    <source>
        <dbReference type="Proteomes" id="UP000613193"/>
    </source>
</evidence>
<dbReference type="PANTHER" id="PTHR31490">
    <property type="entry name" value="GLYCOSYL HYDROLASE"/>
    <property type="match status" value="1"/>
</dbReference>
<gene>
    <name evidence="8" type="ORF">I5M19_15245</name>
</gene>
<proteinExistence type="inferred from homology"/>
<dbReference type="Proteomes" id="UP000613193">
    <property type="component" value="Unassembled WGS sequence"/>
</dbReference>
<comment type="similarity">
    <text evidence="6">Belongs to the glycosyl hydrolase 10 (cellulase F) family.</text>
</comment>
<dbReference type="InterPro" id="IPR001000">
    <property type="entry name" value="GH10_dom"/>
</dbReference>
<dbReference type="EMBL" id="JAEHFW010000003">
    <property type="protein sequence ID" value="MBK0380678.1"/>
    <property type="molecule type" value="Genomic_DNA"/>
</dbReference>
<evidence type="ECO:0000256" key="5">
    <source>
        <dbReference type="PROSITE-ProRule" id="PRU10061"/>
    </source>
</evidence>
<dbReference type="SMART" id="SM00633">
    <property type="entry name" value="Glyco_10"/>
    <property type="match status" value="1"/>
</dbReference>
<dbReference type="PANTHER" id="PTHR31490:SF90">
    <property type="entry name" value="ENDO-1,4-BETA-XYLANASE A"/>
    <property type="match status" value="1"/>
</dbReference>
<keyword evidence="9" id="KW-1185">Reference proteome</keyword>
<evidence type="ECO:0000313" key="8">
    <source>
        <dbReference type="EMBL" id="MBK0380678.1"/>
    </source>
</evidence>
<keyword evidence="3 6" id="KW-0326">Glycosidase</keyword>
<dbReference type="EC" id="3.2.1.8" evidence="6"/>
<dbReference type="PROSITE" id="PS51257">
    <property type="entry name" value="PROKAR_LIPOPROTEIN"/>
    <property type="match status" value="1"/>
</dbReference>
<accession>A0A934UND5</accession>
<evidence type="ECO:0000259" key="7">
    <source>
        <dbReference type="PROSITE" id="PS51760"/>
    </source>
</evidence>
<organism evidence="8 9">
    <name type="scientific">Mucilaginibacter segetis</name>
    <dbReference type="NCBI Taxonomy" id="2793071"/>
    <lineage>
        <taxon>Bacteria</taxon>
        <taxon>Pseudomonadati</taxon>
        <taxon>Bacteroidota</taxon>
        <taxon>Sphingobacteriia</taxon>
        <taxon>Sphingobacteriales</taxon>
        <taxon>Sphingobacteriaceae</taxon>
        <taxon>Mucilaginibacter</taxon>
    </lineage>
</organism>
<sequence>MMKFIWNVILPVVILSCVFFAVNYKRTSGQSKSTEIYNLKQDDKTLKGAYKDYFPIGAAVRPETDFKDSKTTTFIKEQFSSLTGKQAMQPAWIHPKEYEYRWAKADSLVDFAQKNNLLVRGHCLIWYLKMPAWFLKDGNKPASKEVVLERMRKHIFTVMGRYKGKVYSWDVVNEAERPTDKLFALLGEEYIEKAFEFAHEADPQAKLYYNDGVYNTKQREKFYELIKRLKVKGVPIDGMGIQYHLGIEGKSKEDIQQDIDAFKSLGLDVQISELDVSTFNRNATIKSVLHTNDKYSKDLEDRQARIYGDIFEILRKNHDVVKGVTFWGIDDGIGKTFLEKKLNKRNYPYIFGAGLKPKEAFFTIINF</sequence>
<evidence type="ECO:0000256" key="2">
    <source>
        <dbReference type="ARBA" id="ARBA00023277"/>
    </source>
</evidence>
<evidence type="ECO:0000256" key="6">
    <source>
        <dbReference type="RuleBase" id="RU361174"/>
    </source>
</evidence>
<dbReference type="PROSITE" id="PS51760">
    <property type="entry name" value="GH10_2"/>
    <property type="match status" value="1"/>
</dbReference>
<dbReference type="InterPro" id="IPR031158">
    <property type="entry name" value="GH10_AS"/>
</dbReference>
<evidence type="ECO:0000256" key="1">
    <source>
        <dbReference type="ARBA" id="ARBA00022801"/>
    </source>
</evidence>
<keyword evidence="2 6" id="KW-0119">Carbohydrate metabolism</keyword>
<dbReference type="GO" id="GO:0000272">
    <property type="term" value="P:polysaccharide catabolic process"/>
    <property type="evidence" value="ECO:0007669"/>
    <property type="project" value="UniProtKB-KW"/>
</dbReference>
<keyword evidence="4 6" id="KW-0624">Polysaccharide degradation</keyword>
<dbReference type="InterPro" id="IPR044846">
    <property type="entry name" value="GH10"/>
</dbReference>
<name>A0A934UND5_9SPHI</name>
<dbReference type="PROSITE" id="PS00591">
    <property type="entry name" value="GH10_1"/>
    <property type="match status" value="1"/>
</dbReference>
<keyword evidence="1 6" id="KW-0378">Hydrolase</keyword>
<reference evidence="8" key="1">
    <citation type="submission" date="2020-12" db="EMBL/GenBank/DDBJ databases">
        <title>Bacterial novel species Mucilaginibacter sp. SD-g isolated from soil.</title>
        <authorList>
            <person name="Jung H.-Y."/>
        </authorList>
    </citation>
    <scope>NUCLEOTIDE SEQUENCE</scope>
    <source>
        <strain evidence="8">SD-g</strain>
    </source>
</reference>
<feature type="active site" description="Nucleophile" evidence="5">
    <location>
        <position position="273"/>
    </location>
</feature>
<comment type="catalytic activity">
    <reaction evidence="6">
        <text>Endohydrolysis of (1-&gt;4)-beta-D-xylosidic linkages in xylans.</text>
        <dbReference type="EC" id="3.2.1.8"/>
    </reaction>
</comment>
<feature type="domain" description="GH10" evidence="7">
    <location>
        <begin position="40"/>
        <end position="367"/>
    </location>
</feature>
<protein>
    <recommendedName>
        <fullName evidence="6">Beta-xylanase</fullName>
        <ecNumber evidence="6">3.2.1.8</ecNumber>
    </recommendedName>
</protein>
<dbReference type="SUPFAM" id="SSF51445">
    <property type="entry name" value="(Trans)glycosidases"/>
    <property type="match status" value="1"/>
</dbReference>
<evidence type="ECO:0000256" key="3">
    <source>
        <dbReference type="ARBA" id="ARBA00023295"/>
    </source>
</evidence>
<dbReference type="GO" id="GO:0031176">
    <property type="term" value="F:endo-1,4-beta-xylanase activity"/>
    <property type="evidence" value="ECO:0007669"/>
    <property type="project" value="UniProtKB-EC"/>
</dbReference>
<comment type="caution">
    <text evidence="8">The sequence shown here is derived from an EMBL/GenBank/DDBJ whole genome shotgun (WGS) entry which is preliminary data.</text>
</comment>